<proteinExistence type="predicted"/>
<dbReference type="Proteomes" id="UP001148838">
    <property type="component" value="Unassembled WGS sequence"/>
</dbReference>
<gene>
    <name evidence="1" type="ORF">ANN_17155</name>
</gene>
<evidence type="ECO:0000313" key="2">
    <source>
        <dbReference type="Proteomes" id="UP001148838"/>
    </source>
</evidence>
<dbReference type="EMBL" id="JAJSOF020000021">
    <property type="protein sequence ID" value="KAJ4437022.1"/>
    <property type="molecule type" value="Genomic_DNA"/>
</dbReference>
<name>A0ABQ8SS50_PERAM</name>
<sequence>MPDLCEDGNEPPGFLKAISKSAFATCAYPNPRPFSPTKVSWDSRDYQSFSSVTRTWFVFLLLYRRPSEAAGSLDRPSWIVFIDDG</sequence>
<organism evidence="1 2">
    <name type="scientific">Periplaneta americana</name>
    <name type="common">American cockroach</name>
    <name type="synonym">Blatta americana</name>
    <dbReference type="NCBI Taxonomy" id="6978"/>
    <lineage>
        <taxon>Eukaryota</taxon>
        <taxon>Metazoa</taxon>
        <taxon>Ecdysozoa</taxon>
        <taxon>Arthropoda</taxon>
        <taxon>Hexapoda</taxon>
        <taxon>Insecta</taxon>
        <taxon>Pterygota</taxon>
        <taxon>Neoptera</taxon>
        <taxon>Polyneoptera</taxon>
        <taxon>Dictyoptera</taxon>
        <taxon>Blattodea</taxon>
        <taxon>Blattoidea</taxon>
        <taxon>Blattidae</taxon>
        <taxon>Blattinae</taxon>
        <taxon>Periplaneta</taxon>
    </lineage>
</organism>
<reference evidence="1 2" key="1">
    <citation type="journal article" date="2022" name="Allergy">
        <title>Genome assembly and annotation of Periplaneta americana reveal a comprehensive cockroach allergen profile.</title>
        <authorList>
            <person name="Wang L."/>
            <person name="Xiong Q."/>
            <person name="Saelim N."/>
            <person name="Wang L."/>
            <person name="Nong W."/>
            <person name="Wan A.T."/>
            <person name="Shi M."/>
            <person name="Liu X."/>
            <person name="Cao Q."/>
            <person name="Hui J.H.L."/>
            <person name="Sookrung N."/>
            <person name="Leung T.F."/>
            <person name="Tungtrongchitr A."/>
            <person name="Tsui S.K.W."/>
        </authorList>
    </citation>
    <scope>NUCLEOTIDE SEQUENCE [LARGE SCALE GENOMIC DNA]</scope>
    <source>
        <strain evidence="1">PWHHKU_190912</strain>
    </source>
</reference>
<comment type="caution">
    <text evidence="1">The sequence shown here is derived from an EMBL/GenBank/DDBJ whole genome shotgun (WGS) entry which is preliminary data.</text>
</comment>
<keyword evidence="2" id="KW-1185">Reference proteome</keyword>
<accession>A0ABQ8SS50</accession>
<evidence type="ECO:0000313" key="1">
    <source>
        <dbReference type="EMBL" id="KAJ4437022.1"/>
    </source>
</evidence>
<protein>
    <submittedName>
        <fullName evidence="1">Uncharacterized protein</fullName>
    </submittedName>
</protein>